<sequence>MVNRTLKKKQTNKSIFNKLRSISYRRMGRGKEASYRMPFVVSLRKLSNFTRKKEAPAPAPAPAQNTASVPISSFKIGKSNTKKKVVLHQESKAWQNICSPNKKVIFTKGKVPAFEYLENINKEGSLGCAMKTFPKYENGKYCCMSEPSSKQENLDFINSLLEAAMNNVSDTAFIRQRTKIYSLLRSRKFLLRNNKLIDTLQVIEPYTSITDWFIQTEERAGKEISKNRPDPIIDDDPIHIRIQDEVARNKIKNKKYMLKLKTLREKKQAWKARLGLWKSRASTLVKKAKSLIHMPMRIVSVK</sequence>
<dbReference type="AlphaFoldDB" id="A0A6C0H3Y0"/>
<protein>
    <submittedName>
        <fullName evidence="1">Uncharacterized protein</fullName>
    </submittedName>
</protein>
<reference evidence="1" key="1">
    <citation type="journal article" date="2020" name="Nature">
        <title>Giant virus diversity and host interactions through global metagenomics.</title>
        <authorList>
            <person name="Schulz F."/>
            <person name="Roux S."/>
            <person name="Paez-Espino D."/>
            <person name="Jungbluth S."/>
            <person name="Walsh D.A."/>
            <person name="Denef V.J."/>
            <person name="McMahon K.D."/>
            <person name="Konstantinidis K.T."/>
            <person name="Eloe-Fadrosh E.A."/>
            <person name="Kyrpides N.C."/>
            <person name="Woyke T."/>
        </authorList>
    </citation>
    <scope>NUCLEOTIDE SEQUENCE</scope>
    <source>
        <strain evidence="1">GVMAG-M-3300023179-63</strain>
    </source>
</reference>
<organism evidence="1">
    <name type="scientific">viral metagenome</name>
    <dbReference type="NCBI Taxonomy" id="1070528"/>
    <lineage>
        <taxon>unclassified sequences</taxon>
        <taxon>metagenomes</taxon>
        <taxon>organismal metagenomes</taxon>
    </lineage>
</organism>
<accession>A0A6C0H3Y0</accession>
<name>A0A6C0H3Y0_9ZZZZ</name>
<evidence type="ECO:0000313" key="1">
    <source>
        <dbReference type="EMBL" id="QHT75149.1"/>
    </source>
</evidence>
<dbReference type="EMBL" id="MN739863">
    <property type="protein sequence ID" value="QHT75149.1"/>
    <property type="molecule type" value="Genomic_DNA"/>
</dbReference>
<proteinExistence type="predicted"/>